<feature type="domain" description="DUF7730" evidence="1">
    <location>
        <begin position="20"/>
        <end position="187"/>
    </location>
</feature>
<dbReference type="PANTHER" id="PTHR42085:SF1">
    <property type="entry name" value="F-BOX DOMAIN-CONTAINING PROTEIN"/>
    <property type="match status" value="1"/>
</dbReference>
<dbReference type="Proteomes" id="UP000813461">
    <property type="component" value="Unassembled WGS sequence"/>
</dbReference>
<evidence type="ECO:0000259" key="1">
    <source>
        <dbReference type="Pfam" id="PF24864"/>
    </source>
</evidence>
<dbReference type="OrthoDB" id="5272396at2759"/>
<dbReference type="PANTHER" id="PTHR42085">
    <property type="entry name" value="F-BOX DOMAIN-CONTAINING PROTEIN"/>
    <property type="match status" value="1"/>
</dbReference>
<evidence type="ECO:0000313" key="2">
    <source>
        <dbReference type="EMBL" id="KAH7083764.1"/>
    </source>
</evidence>
<reference evidence="2" key="1">
    <citation type="journal article" date="2021" name="Nat. Commun.">
        <title>Genetic determinants of endophytism in the Arabidopsis root mycobiome.</title>
        <authorList>
            <person name="Mesny F."/>
            <person name="Miyauchi S."/>
            <person name="Thiergart T."/>
            <person name="Pickel B."/>
            <person name="Atanasova L."/>
            <person name="Karlsson M."/>
            <person name="Huettel B."/>
            <person name="Barry K.W."/>
            <person name="Haridas S."/>
            <person name="Chen C."/>
            <person name="Bauer D."/>
            <person name="Andreopoulos W."/>
            <person name="Pangilinan J."/>
            <person name="LaButti K."/>
            <person name="Riley R."/>
            <person name="Lipzen A."/>
            <person name="Clum A."/>
            <person name="Drula E."/>
            <person name="Henrissat B."/>
            <person name="Kohler A."/>
            <person name="Grigoriev I.V."/>
            <person name="Martin F.M."/>
            <person name="Hacquard S."/>
        </authorList>
    </citation>
    <scope>NUCLEOTIDE SEQUENCE</scope>
    <source>
        <strain evidence="2">MPI-SDFR-AT-0120</strain>
    </source>
</reference>
<dbReference type="Pfam" id="PF24864">
    <property type="entry name" value="DUF7730"/>
    <property type="match status" value="1"/>
</dbReference>
<dbReference type="InterPro" id="IPR038883">
    <property type="entry name" value="AN11006-like"/>
</dbReference>
<organism evidence="2 3">
    <name type="scientific">Paraphoma chrysanthemicola</name>
    <dbReference type="NCBI Taxonomy" id="798071"/>
    <lineage>
        <taxon>Eukaryota</taxon>
        <taxon>Fungi</taxon>
        <taxon>Dikarya</taxon>
        <taxon>Ascomycota</taxon>
        <taxon>Pezizomycotina</taxon>
        <taxon>Dothideomycetes</taxon>
        <taxon>Pleosporomycetidae</taxon>
        <taxon>Pleosporales</taxon>
        <taxon>Pleosporineae</taxon>
        <taxon>Phaeosphaeriaceae</taxon>
        <taxon>Paraphoma</taxon>
    </lineage>
</organism>
<dbReference type="AlphaFoldDB" id="A0A8K0VWP5"/>
<protein>
    <recommendedName>
        <fullName evidence="1">DUF7730 domain-containing protein</fullName>
    </recommendedName>
</protein>
<proteinExistence type="predicted"/>
<accession>A0A8K0VWP5</accession>
<gene>
    <name evidence="2" type="ORF">FB567DRAFT_594283</name>
</gene>
<keyword evidence="3" id="KW-1185">Reference proteome</keyword>
<evidence type="ECO:0000313" key="3">
    <source>
        <dbReference type="Proteomes" id="UP000813461"/>
    </source>
</evidence>
<sequence>MTAQLTVPTEWVQSFKQDLSKVGFLDLPRELRDYVYSFAFHVQGAIFLLSMNPWAMHPASIGQVVRHDNKGPVEPKRLRDVVPMTLLRTCRQIRSECSPVLFGDNIFRVWFLTTPDLAPCYRQLIRHITFDLQPDQKMYRPRWSGLEEVSYGWNRRWWPDVLAKGLRMLDQFPNVEVITIKLTSKDHGESWKPAFFDIEHKTREHRVAVAARWLHPRCPIEDARLRRCLRLELQTPRVLAKDDYTGSRFAPDEDGESEWDYTEFADAFQLMKSFG</sequence>
<name>A0A8K0VWP5_9PLEO</name>
<dbReference type="InterPro" id="IPR056632">
    <property type="entry name" value="DUF7730"/>
</dbReference>
<comment type="caution">
    <text evidence="2">The sequence shown here is derived from an EMBL/GenBank/DDBJ whole genome shotgun (WGS) entry which is preliminary data.</text>
</comment>
<dbReference type="EMBL" id="JAGMVJ010000013">
    <property type="protein sequence ID" value="KAH7083764.1"/>
    <property type="molecule type" value="Genomic_DNA"/>
</dbReference>